<organism evidence="1 3">
    <name type="scientific">Gordonia spumicola</name>
    <dbReference type="NCBI Taxonomy" id="589161"/>
    <lineage>
        <taxon>Bacteria</taxon>
        <taxon>Bacillati</taxon>
        <taxon>Actinomycetota</taxon>
        <taxon>Actinomycetes</taxon>
        <taxon>Mycobacteriales</taxon>
        <taxon>Gordoniaceae</taxon>
        <taxon>Gordonia</taxon>
    </lineage>
</organism>
<sequence>MSDLDRIHALLGEIATETVPCDGFDVAFPALTVSGHGADVQVIYADRDEYQQQDAPELRVRHFDDTPWASIFVIGQPGESIIDVLERAVVFVRTETPVPL</sequence>
<evidence type="ECO:0000313" key="1">
    <source>
        <dbReference type="EMBL" id="GEE00227.1"/>
    </source>
</evidence>
<gene>
    <name evidence="1" type="ORF">nbrc107696_06730</name>
    <name evidence="2" type="ORF">nbrc107696_46020</name>
</gene>
<dbReference type="EMBL" id="BJOV01000002">
    <property type="protein sequence ID" value="GEE00227.1"/>
    <property type="molecule type" value="Genomic_DNA"/>
</dbReference>
<evidence type="ECO:0000313" key="2">
    <source>
        <dbReference type="EMBL" id="GEE04156.1"/>
    </source>
</evidence>
<dbReference type="AlphaFoldDB" id="A0A7I9V4R2"/>
<evidence type="ECO:0000313" key="3">
    <source>
        <dbReference type="Proteomes" id="UP000444960"/>
    </source>
</evidence>
<dbReference type="Proteomes" id="UP000444960">
    <property type="component" value="Unassembled WGS sequence"/>
</dbReference>
<protein>
    <submittedName>
        <fullName evidence="1">Uncharacterized protein</fullName>
    </submittedName>
</protein>
<dbReference type="RefSeq" id="WP_161894153.1">
    <property type="nucleotide sequence ID" value="NZ_BJOV01000002.1"/>
</dbReference>
<dbReference type="OrthoDB" id="9991742at2"/>
<keyword evidence="3" id="KW-1185">Reference proteome</keyword>
<reference evidence="1" key="2">
    <citation type="journal article" date="2020" name="Int. J. Syst. Evol. Microbiol.">
        <title>Gordonia crocea sp. nov. and Gordonia spumicola sp. nov. isolated from sludge of a wastewater treatment plant.</title>
        <authorList>
            <person name="Tamura T."/>
            <person name="Saito S."/>
            <person name="Hamada M."/>
            <person name="Kang Y."/>
            <person name="Hoshino Y."/>
            <person name="Gonoi T."/>
            <person name="Mikami Y."/>
            <person name="Yaguchi T."/>
        </authorList>
    </citation>
    <scope>NUCLEOTIDE SEQUENCE</scope>
    <source>
        <strain evidence="1">NBRC 107696</strain>
    </source>
</reference>
<dbReference type="EMBL" id="BJOV01000008">
    <property type="protein sequence ID" value="GEE04156.1"/>
    <property type="molecule type" value="Genomic_DNA"/>
</dbReference>
<proteinExistence type="predicted"/>
<reference evidence="3" key="1">
    <citation type="submission" date="2019-06" db="EMBL/GenBank/DDBJ databases">
        <title>Gordonia isolated from sludge of a wastewater treatment plant.</title>
        <authorList>
            <person name="Tamura T."/>
            <person name="Aoyama K."/>
            <person name="Kang Y."/>
            <person name="Saito S."/>
            <person name="Akiyama N."/>
            <person name="Yazawa K."/>
            <person name="Gonoi T."/>
            <person name="Mikami Y."/>
        </authorList>
    </citation>
    <scope>NUCLEOTIDE SEQUENCE [LARGE SCALE GENOMIC DNA]</scope>
    <source>
        <strain evidence="3">NBRC 107696</strain>
    </source>
</reference>
<comment type="caution">
    <text evidence="1">The sequence shown here is derived from an EMBL/GenBank/DDBJ whole genome shotgun (WGS) entry which is preliminary data.</text>
</comment>
<name>A0A7I9V4R2_9ACTN</name>
<accession>A0A7I9V4R2</accession>